<dbReference type="PRINTS" id="PR00080">
    <property type="entry name" value="SDRFAMILY"/>
</dbReference>
<evidence type="ECO:0000313" key="5">
    <source>
        <dbReference type="EMBL" id="MFB9683663.1"/>
    </source>
</evidence>
<name>A0ABV5TX24_9PSEU</name>
<comment type="similarity">
    <text evidence="1 3">Belongs to the short-chain dehydrogenases/reductases (SDR) family.</text>
</comment>
<evidence type="ECO:0000256" key="3">
    <source>
        <dbReference type="RuleBase" id="RU000363"/>
    </source>
</evidence>
<sequence>MKIWLITGTSRGLGLEIARQALAAGDAVVATARNPERVAAALEGHGPRLLALPLDVTDEHQAQHVAAAAVDRFGRIDVLVNNAGRGLFGAVEETTPEEARAVFDTNVFAVLLVTRAVLPVMRRRRAGHLLAISSMGGFSAGARFGAYAASKFALEALHEAMHEELTPFGIKVTIVEPGVLATGFATAGSGQVAHPIDDYASTLPTYGGEEDDDPAVDPAAAAAAIRTVTELADPPLRLPIGRDAIARMRAKLAHVAADLDAAGGS</sequence>
<keyword evidence="2" id="KW-0560">Oxidoreductase</keyword>
<dbReference type="Proteomes" id="UP001589535">
    <property type="component" value="Unassembled WGS sequence"/>
</dbReference>
<proteinExistence type="inferred from homology"/>
<dbReference type="EMBL" id="JBHMBK010000003">
    <property type="protein sequence ID" value="MFB9683663.1"/>
    <property type="molecule type" value="Genomic_DNA"/>
</dbReference>
<evidence type="ECO:0000256" key="1">
    <source>
        <dbReference type="ARBA" id="ARBA00006484"/>
    </source>
</evidence>
<dbReference type="InterPro" id="IPR057326">
    <property type="entry name" value="KR_dom"/>
</dbReference>
<dbReference type="PRINTS" id="PR00081">
    <property type="entry name" value="GDHRDH"/>
</dbReference>
<accession>A0ABV5TX24</accession>
<reference evidence="5 6" key="1">
    <citation type="submission" date="2024-09" db="EMBL/GenBank/DDBJ databases">
        <authorList>
            <person name="Sun Q."/>
            <person name="Mori K."/>
        </authorList>
    </citation>
    <scope>NUCLEOTIDE SEQUENCE [LARGE SCALE GENOMIC DNA]</scope>
    <source>
        <strain evidence="5 6">JCM 13852</strain>
    </source>
</reference>
<organism evidence="5 6">
    <name type="scientific">Amycolatopsis plumensis</name>
    <dbReference type="NCBI Taxonomy" id="236508"/>
    <lineage>
        <taxon>Bacteria</taxon>
        <taxon>Bacillati</taxon>
        <taxon>Actinomycetota</taxon>
        <taxon>Actinomycetes</taxon>
        <taxon>Pseudonocardiales</taxon>
        <taxon>Pseudonocardiaceae</taxon>
        <taxon>Amycolatopsis</taxon>
    </lineage>
</organism>
<dbReference type="InterPro" id="IPR051911">
    <property type="entry name" value="SDR_oxidoreductase"/>
</dbReference>
<feature type="domain" description="Ketoreductase" evidence="4">
    <location>
        <begin position="2"/>
        <end position="178"/>
    </location>
</feature>
<dbReference type="PANTHER" id="PTHR43976">
    <property type="entry name" value="SHORT CHAIN DEHYDROGENASE"/>
    <property type="match status" value="1"/>
</dbReference>
<dbReference type="CDD" id="cd05374">
    <property type="entry name" value="17beta-HSD-like_SDR_c"/>
    <property type="match status" value="1"/>
</dbReference>
<dbReference type="InterPro" id="IPR036291">
    <property type="entry name" value="NAD(P)-bd_dom_sf"/>
</dbReference>
<dbReference type="SUPFAM" id="SSF51735">
    <property type="entry name" value="NAD(P)-binding Rossmann-fold domains"/>
    <property type="match status" value="1"/>
</dbReference>
<protein>
    <submittedName>
        <fullName evidence="5">SDR family NAD(P)-dependent oxidoreductase</fullName>
    </submittedName>
</protein>
<comment type="caution">
    <text evidence="5">The sequence shown here is derived from an EMBL/GenBank/DDBJ whole genome shotgun (WGS) entry which is preliminary data.</text>
</comment>
<evidence type="ECO:0000256" key="2">
    <source>
        <dbReference type="ARBA" id="ARBA00023002"/>
    </source>
</evidence>
<dbReference type="PANTHER" id="PTHR43976:SF16">
    <property type="entry name" value="SHORT-CHAIN DEHYDROGENASE_REDUCTASE FAMILY PROTEIN"/>
    <property type="match status" value="1"/>
</dbReference>
<keyword evidence="6" id="KW-1185">Reference proteome</keyword>
<dbReference type="SMART" id="SM00822">
    <property type="entry name" value="PKS_KR"/>
    <property type="match status" value="1"/>
</dbReference>
<dbReference type="PROSITE" id="PS00061">
    <property type="entry name" value="ADH_SHORT"/>
    <property type="match status" value="1"/>
</dbReference>
<dbReference type="InterPro" id="IPR020904">
    <property type="entry name" value="Sc_DH/Rdtase_CS"/>
</dbReference>
<dbReference type="Pfam" id="PF00106">
    <property type="entry name" value="adh_short"/>
    <property type="match status" value="1"/>
</dbReference>
<evidence type="ECO:0000313" key="6">
    <source>
        <dbReference type="Proteomes" id="UP001589535"/>
    </source>
</evidence>
<gene>
    <name evidence="5" type="ORF">ACFFTO_05655</name>
</gene>
<dbReference type="InterPro" id="IPR002347">
    <property type="entry name" value="SDR_fam"/>
</dbReference>
<dbReference type="RefSeq" id="WP_378189841.1">
    <property type="nucleotide sequence ID" value="NZ_JBHMBK010000003.1"/>
</dbReference>
<dbReference type="Gene3D" id="3.40.50.720">
    <property type="entry name" value="NAD(P)-binding Rossmann-like Domain"/>
    <property type="match status" value="1"/>
</dbReference>
<evidence type="ECO:0000259" key="4">
    <source>
        <dbReference type="SMART" id="SM00822"/>
    </source>
</evidence>